<feature type="compositionally biased region" description="Basic and acidic residues" evidence="1">
    <location>
        <begin position="1"/>
        <end position="11"/>
    </location>
</feature>
<evidence type="ECO:0000313" key="2">
    <source>
        <dbReference type="EMBL" id="KAJ2935362.1"/>
    </source>
</evidence>
<feature type="compositionally biased region" description="Basic and acidic residues" evidence="1">
    <location>
        <begin position="47"/>
        <end position="58"/>
    </location>
</feature>
<accession>A0A9W8MME6</accession>
<comment type="caution">
    <text evidence="2">The sequence shown here is derived from an EMBL/GenBank/DDBJ whole genome shotgun (WGS) entry which is preliminary data.</text>
</comment>
<evidence type="ECO:0000313" key="3">
    <source>
        <dbReference type="Proteomes" id="UP001140091"/>
    </source>
</evidence>
<feature type="compositionally biased region" description="Basic residues" evidence="1">
    <location>
        <begin position="60"/>
        <end position="71"/>
    </location>
</feature>
<proteinExistence type="predicted"/>
<protein>
    <submittedName>
        <fullName evidence="2">Uncharacterized protein</fullName>
    </submittedName>
</protein>
<dbReference type="AlphaFoldDB" id="A0A9W8MME6"/>
<organism evidence="2 3">
    <name type="scientific">Candolleomyces eurysporus</name>
    <dbReference type="NCBI Taxonomy" id="2828524"/>
    <lineage>
        <taxon>Eukaryota</taxon>
        <taxon>Fungi</taxon>
        <taxon>Dikarya</taxon>
        <taxon>Basidiomycota</taxon>
        <taxon>Agaricomycotina</taxon>
        <taxon>Agaricomycetes</taxon>
        <taxon>Agaricomycetidae</taxon>
        <taxon>Agaricales</taxon>
        <taxon>Agaricineae</taxon>
        <taxon>Psathyrellaceae</taxon>
        <taxon>Candolleomyces</taxon>
    </lineage>
</organism>
<dbReference type="EMBL" id="JANBPK010000575">
    <property type="protein sequence ID" value="KAJ2935362.1"/>
    <property type="molecule type" value="Genomic_DNA"/>
</dbReference>
<keyword evidence="3" id="KW-1185">Reference proteome</keyword>
<sequence length="71" mass="7498">MEGVDNKENEKAPGGSGSRTNEEGVTKVKVSRSRAKAAPAAGSSKTVVKDEPVEEAPKTRVMRSRARTKTG</sequence>
<dbReference type="Proteomes" id="UP001140091">
    <property type="component" value="Unassembled WGS sequence"/>
</dbReference>
<reference evidence="2" key="1">
    <citation type="submission" date="2022-06" db="EMBL/GenBank/DDBJ databases">
        <title>Genome Sequence of Candolleomyces eurysporus.</title>
        <authorList>
            <person name="Buettner E."/>
        </authorList>
    </citation>
    <scope>NUCLEOTIDE SEQUENCE</scope>
    <source>
        <strain evidence="2">VTCC 930004</strain>
    </source>
</reference>
<feature type="region of interest" description="Disordered" evidence="1">
    <location>
        <begin position="1"/>
        <end position="71"/>
    </location>
</feature>
<name>A0A9W8MME6_9AGAR</name>
<gene>
    <name evidence="2" type="ORF">H1R20_g1732</name>
</gene>
<feature type="non-terminal residue" evidence="2">
    <location>
        <position position="71"/>
    </location>
</feature>
<dbReference type="OrthoDB" id="6288785at2759"/>
<evidence type="ECO:0000256" key="1">
    <source>
        <dbReference type="SAM" id="MobiDB-lite"/>
    </source>
</evidence>